<dbReference type="PANTHER" id="PTHR10666">
    <property type="entry name" value="UBIQUITIN"/>
    <property type="match status" value="1"/>
</dbReference>
<feature type="compositionally biased region" description="Acidic residues" evidence="1">
    <location>
        <begin position="235"/>
        <end position="247"/>
    </location>
</feature>
<organism evidence="3 4">
    <name type="scientific">Blyttiomyces helicus</name>
    <dbReference type="NCBI Taxonomy" id="388810"/>
    <lineage>
        <taxon>Eukaryota</taxon>
        <taxon>Fungi</taxon>
        <taxon>Fungi incertae sedis</taxon>
        <taxon>Chytridiomycota</taxon>
        <taxon>Chytridiomycota incertae sedis</taxon>
        <taxon>Chytridiomycetes</taxon>
        <taxon>Chytridiomycetes incertae sedis</taxon>
        <taxon>Blyttiomyces</taxon>
    </lineage>
</organism>
<dbReference type="InterPro" id="IPR029071">
    <property type="entry name" value="Ubiquitin-like_domsf"/>
</dbReference>
<dbReference type="Proteomes" id="UP000269721">
    <property type="component" value="Unassembled WGS sequence"/>
</dbReference>
<evidence type="ECO:0000313" key="3">
    <source>
        <dbReference type="EMBL" id="RKO85960.1"/>
    </source>
</evidence>
<evidence type="ECO:0000259" key="2">
    <source>
        <dbReference type="PROSITE" id="PS50053"/>
    </source>
</evidence>
<dbReference type="AlphaFoldDB" id="A0A4P9W5D8"/>
<dbReference type="SUPFAM" id="SSF54236">
    <property type="entry name" value="Ubiquitin-like"/>
    <property type="match status" value="2"/>
</dbReference>
<dbReference type="InterPro" id="IPR000626">
    <property type="entry name" value="Ubiquitin-like_dom"/>
</dbReference>
<dbReference type="PRINTS" id="PR00348">
    <property type="entry name" value="UBIQUITIN"/>
</dbReference>
<feature type="region of interest" description="Disordered" evidence="1">
    <location>
        <begin position="230"/>
        <end position="250"/>
    </location>
</feature>
<feature type="domain" description="Ubiquitin-like" evidence="2">
    <location>
        <begin position="283"/>
        <end position="307"/>
    </location>
</feature>
<sequence length="410" mass="45258">MSSDTVELARFVLLKAVARDFCGRIFAATPQMQELWHALREFTQEYFELCSALVGKPAVLGYDPQEKLGVREKLIRDGATLWLLAVLRAGRAPRHLRLAAAPQTSSALDQPERKDAPRDPRARPLPAPQSREMRPQWQPPVSSCRDELWHVLLQFPAQYQELCAALLGRGGSTYGDGGVCIGYDPLQAYGDPRQRNTRLAATFAAHVAVFGSAPTSPLWNDSTHMQKIPVHKSENEDEENEVPEEPADDQRILTDNRRLGSVYLTLTIADIKTRLNMPYSSSLLLAGKELEDGHTLSYYNIQEGSALCFVRSMQIFVKTLTGIAFSFKVKASDTMANLKVKINNKEGTPGCAQRIIFNGQLLEDPAHSLVIECQTAVPATSPHALEADAQRPPPPSPLLSSFVISAFVAN</sequence>
<keyword evidence="4" id="KW-1185">Reference proteome</keyword>
<dbReference type="CDD" id="cd17039">
    <property type="entry name" value="Ubl_ubiquitin_like"/>
    <property type="match status" value="1"/>
</dbReference>
<dbReference type="Pfam" id="PF00240">
    <property type="entry name" value="ubiquitin"/>
    <property type="match status" value="2"/>
</dbReference>
<gene>
    <name evidence="3" type="ORF">BDK51DRAFT_39979</name>
</gene>
<dbReference type="InterPro" id="IPR050158">
    <property type="entry name" value="Ubiquitin_ubiquitin-like"/>
</dbReference>
<feature type="compositionally biased region" description="Basic and acidic residues" evidence="1">
    <location>
        <begin position="110"/>
        <end position="122"/>
    </location>
</feature>
<evidence type="ECO:0000313" key="4">
    <source>
        <dbReference type="Proteomes" id="UP000269721"/>
    </source>
</evidence>
<feature type="domain" description="Ubiquitin-like" evidence="2">
    <location>
        <begin position="313"/>
        <end position="364"/>
    </location>
</feature>
<reference evidence="4" key="1">
    <citation type="journal article" date="2018" name="Nat. Microbiol.">
        <title>Leveraging single-cell genomics to expand the fungal tree of life.</title>
        <authorList>
            <person name="Ahrendt S.R."/>
            <person name="Quandt C.A."/>
            <person name="Ciobanu D."/>
            <person name="Clum A."/>
            <person name="Salamov A."/>
            <person name="Andreopoulos B."/>
            <person name="Cheng J.F."/>
            <person name="Woyke T."/>
            <person name="Pelin A."/>
            <person name="Henrissat B."/>
            <person name="Reynolds N.K."/>
            <person name="Benny G.L."/>
            <person name="Smith M.E."/>
            <person name="James T.Y."/>
            <person name="Grigoriev I.V."/>
        </authorList>
    </citation>
    <scope>NUCLEOTIDE SEQUENCE [LARGE SCALE GENOMIC DNA]</scope>
</reference>
<dbReference type="EMBL" id="KZ998590">
    <property type="protein sequence ID" value="RKO85960.1"/>
    <property type="molecule type" value="Genomic_DNA"/>
</dbReference>
<dbReference type="PROSITE" id="PS50053">
    <property type="entry name" value="UBIQUITIN_2"/>
    <property type="match status" value="2"/>
</dbReference>
<dbReference type="SMART" id="SM00213">
    <property type="entry name" value="UBQ"/>
    <property type="match status" value="2"/>
</dbReference>
<protein>
    <recommendedName>
        <fullName evidence="2">Ubiquitin-like domain-containing protein</fullName>
    </recommendedName>
</protein>
<accession>A0A4P9W5D8</accession>
<evidence type="ECO:0000256" key="1">
    <source>
        <dbReference type="SAM" id="MobiDB-lite"/>
    </source>
</evidence>
<name>A0A4P9W5D8_9FUNG</name>
<proteinExistence type="predicted"/>
<dbReference type="OrthoDB" id="428577at2759"/>
<dbReference type="InterPro" id="IPR019956">
    <property type="entry name" value="Ubiquitin_dom"/>
</dbReference>
<dbReference type="Gene3D" id="3.10.20.90">
    <property type="entry name" value="Phosphatidylinositol 3-kinase Catalytic Subunit, Chain A, domain 1"/>
    <property type="match status" value="2"/>
</dbReference>
<feature type="region of interest" description="Disordered" evidence="1">
    <location>
        <begin position="100"/>
        <end position="139"/>
    </location>
</feature>